<protein>
    <recommendedName>
        <fullName evidence="2">site-specific DNA-methyltransferase (adenine-specific)</fullName>
        <ecNumber evidence="2">2.1.1.72</ecNumber>
    </recommendedName>
</protein>
<feature type="domain" description="DNA methylase N-4/N-6" evidence="7">
    <location>
        <begin position="119"/>
        <end position="448"/>
    </location>
</feature>
<comment type="similarity">
    <text evidence="1">Belongs to the N(4)/N(6)-methyltransferase family.</text>
</comment>
<dbReference type="EMBL" id="CP046294">
    <property type="protein sequence ID" value="QGR72837.1"/>
    <property type="molecule type" value="Genomic_DNA"/>
</dbReference>
<keyword evidence="4" id="KW-0808">Transferase</keyword>
<dbReference type="PROSITE" id="PS00092">
    <property type="entry name" value="N6_MTASE"/>
    <property type="match status" value="1"/>
</dbReference>
<dbReference type="InterPro" id="IPR002052">
    <property type="entry name" value="DNA_methylase_N6_adenine_CS"/>
</dbReference>
<dbReference type="RefSeq" id="WP_155967957.1">
    <property type="nucleotide sequence ID" value="NZ_CP046293.1"/>
</dbReference>
<dbReference type="Pfam" id="PF18273">
    <property type="entry name" value="T3RM_EcoP15I_C"/>
    <property type="match status" value="1"/>
</dbReference>
<dbReference type="Pfam" id="PF01555">
    <property type="entry name" value="N6_N4_Mtase"/>
    <property type="match status" value="1"/>
</dbReference>
<evidence type="ECO:0000313" key="10">
    <source>
        <dbReference type="Proteomes" id="UP000424966"/>
    </source>
</evidence>
<dbReference type="EC" id="2.1.1.72" evidence="2"/>
<reference evidence="9 10" key="1">
    <citation type="submission" date="2019-11" db="EMBL/GenBank/DDBJ databases">
        <title>FDA dAtabase for Regulatory Grade micrObial Sequences (FDA-ARGOS): Supporting development and validation of Infectious Disease Dx tests.</title>
        <authorList>
            <person name="Patel R."/>
            <person name="Rucinski S."/>
            <person name="Tallon L."/>
            <person name="Sadzewicz L."/>
            <person name="Vavikolanu K."/>
            <person name="Mehta A."/>
            <person name="Aluvathingal J."/>
            <person name="Nadendla S."/>
            <person name="Nandy P."/>
            <person name="Geyer C."/>
            <person name="Yan Y."/>
            <person name="Sichtig H."/>
        </authorList>
    </citation>
    <scope>NUCLEOTIDE SEQUENCE [LARGE SCALE GENOMIC DNA]</scope>
    <source>
        <strain evidence="9 10">FDAARGOS_729</strain>
    </source>
</reference>
<proteinExistence type="inferred from homology"/>
<dbReference type="Gene3D" id="3.40.50.150">
    <property type="entry name" value="Vaccinia Virus protein VP39"/>
    <property type="match status" value="1"/>
</dbReference>
<dbReference type="InterPro" id="IPR041405">
    <property type="entry name" value="T3RM_EcoP15I_C"/>
</dbReference>
<keyword evidence="5" id="KW-0949">S-adenosyl-L-methionine</keyword>
<evidence type="ECO:0000256" key="1">
    <source>
        <dbReference type="ARBA" id="ARBA00006594"/>
    </source>
</evidence>
<sequence length="627" mass="71800">MDIQKETIFSEVETTNSKQLTVLKANFPQCFDKNGAFIQEKLLEIVKSSDVELSKESYSLNWLGKSYARLLANLPPKTLLTEDKDHNQRDENKNSQNLLIKGDNLEVLKHMVNAYTEEVKMIYIDPPYNTGSDGFAYNDDRKFTPEQLSELAGIGLDEATRILEFTTKGSSSHSAWLTFIYPRLYVAKELMCDDGVICISIDENEHSQLKILCDEVFGEHNFITDFVWKNKKGGGNDSVHVAIEHEYILMYSKNKSSLERLFETYKPEYLSRYNQEDSESKYYWDTFKRKSGKQYYPITCPDGTVLEYDDNGNKVSWLRSKNRFESDLEKGDIRLIQKEDGGWSVQFKQRLPKGKKPRSILINETLLDKSGTTSDGSSDLLDLFDFHPFDNPKPLKLLADLINIVVSDQDYVLDFFGGSGSTAHAVLELNKNDNANRKFILVQIDEKLKHDDFAYEKGYKSIFDITKDRIIKAGEKLKKEHPSYNGDIGFQIFETVNDFRAKNESELTLSNLSFFDDAVLTPEQYDTLLTTWCVYDGSLLTTPIEDVDLDGYKAHLCDGRLYLIAPNFTSEALKVLLQKLDSDKNFAPNKVVFYGSNFESAKQMELNEALKSYANKKSIDLDLVVRN</sequence>
<keyword evidence="10" id="KW-1185">Reference proteome</keyword>
<gene>
    <name evidence="9" type="ORF">FOC37_22225</name>
</gene>
<evidence type="ECO:0000256" key="3">
    <source>
        <dbReference type="ARBA" id="ARBA00022603"/>
    </source>
</evidence>
<keyword evidence="3" id="KW-0489">Methyltransferase</keyword>
<organism evidence="9 10">
    <name type="scientific">Yersinia intermedia</name>
    <dbReference type="NCBI Taxonomy" id="631"/>
    <lineage>
        <taxon>Bacteria</taxon>
        <taxon>Pseudomonadati</taxon>
        <taxon>Pseudomonadota</taxon>
        <taxon>Gammaproteobacteria</taxon>
        <taxon>Enterobacterales</taxon>
        <taxon>Yersiniaceae</taxon>
        <taxon>Yersinia</taxon>
    </lineage>
</organism>
<evidence type="ECO:0000259" key="8">
    <source>
        <dbReference type="Pfam" id="PF18273"/>
    </source>
</evidence>
<dbReference type="InterPro" id="IPR002295">
    <property type="entry name" value="N4/N6-MTase_EcoPI_Mod-like"/>
</dbReference>
<comment type="catalytic activity">
    <reaction evidence="6">
        <text>a 2'-deoxyadenosine in DNA + S-adenosyl-L-methionine = an N(6)-methyl-2'-deoxyadenosine in DNA + S-adenosyl-L-homocysteine + H(+)</text>
        <dbReference type="Rhea" id="RHEA:15197"/>
        <dbReference type="Rhea" id="RHEA-COMP:12418"/>
        <dbReference type="Rhea" id="RHEA-COMP:12419"/>
        <dbReference type="ChEBI" id="CHEBI:15378"/>
        <dbReference type="ChEBI" id="CHEBI:57856"/>
        <dbReference type="ChEBI" id="CHEBI:59789"/>
        <dbReference type="ChEBI" id="CHEBI:90615"/>
        <dbReference type="ChEBI" id="CHEBI:90616"/>
        <dbReference type="EC" id="2.1.1.72"/>
    </reaction>
</comment>
<feature type="domain" description="Type III R-M EcoP15I C-terminal" evidence="8">
    <location>
        <begin position="524"/>
        <end position="619"/>
    </location>
</feature>
<dbReference type="Proteomes" id="UP000424966">
    <property type="component" value="Chromosome"/>
</dbReference>
<evidence type="ECO:0000256" key="4">
    <source>
        <dbReference type="ARBA" id="ARBA00022679"/>
    </source>
</evidence>
<evidence type="ECO:0000313" key="9">
    <source>
        <dbReference type="EMBL" id="QGR72837.1"/>
    </source>
</evidence>
<evidence type="ECO:0000256" key="6">
    <source>
        <dbReference type="ARBA" id="ARBA00047942"/>
    </source>
</evidence>
<dbReference type="SUPFAM" id="SSF53335">
    <property type="entry name" value="S-adenosyl-L-methionine-dependent methyltransferases"/>
    <property type="match status" value="1"/>
</dbReference>
<dbReference type="InterPro" id="IPR002941">
    <property type="entry name" value="DNA_methylase_N4/N6"/>
</dbReference>
<evidence type="ECO:0000256" key="2">
    <source>
        <dbReference type="ARBA" id="ARBA00011900"/>
    </source>
</evidence>
<dbReference type="PRINTS" id="PR00506">
    <property type="entry name" value="D21N6MTFRASE"/>
</dbReference>
<dbReference type="PIRSF" id="PIRSF015855">
    <property type="entry name" value="TypeIII_Mtase_mKpnI"/>
    <property type="match status" value="1"/>
</dbReference>
<dbReference type="GeneID" id="58049042"/>
<accession>A0ABX6FCW5</accession>
<evidence type="ECO:0000256" key="5">
    <source>
        <dbReference type="ARBA" id="ARBA00022691"/>
    </source>
</evidence>
<name>A0ABX6FCW5_YERIN</name>
<dbReference type="InterPro" id="IPR029063">
    <property type="entry name" value="SAM-dependent_MTases_sf"/>
</dbReference>
<evidence type="ECO:0000259" key="7">
    <source>
        <dbReference type="Pfam" id="PF01555"/>
    </source>
</evidence>